<reference evidence="7 8" key="2">
    <citation type="submission" date="2019-01" db="EMBL/GenBank/DDBJ databases">
        <title>The decoding of complex shrimp genome reveals the adaptation for benthos swimmer, frequently molting mechanism and breeding impact on genome.</title>
        <authorList>
            <person name="Sun Y."/>
            <person name="Gao Y."/>
            <person name="Yu Y."/>
        </authorList>
    </citation>
    <scope>NUCLEOTIDE SEQUENCE [LARGE SCALE GENOMIC DNA]</scope>
    <source>
        <tissue evidence="7">Muscle</tissue>
    </source>
</reference>
<feature type="region of interest" description="Disordered" evidence="5">
    <location>
        <begin position="136"/>
        <end position="180"/>
    </location>
</feature>
<evidence type="ECO:0000256" key="2">
    <source>
        <dbReference type="ARBA" id="ARBA00022833"/>
    </source>
</evidence>
<reference evidence="7 8" key="1">
    <citation type="submission" date="2018-04" db="EMBL/GenBank/DDBJ databases">
        <authorList>
            <person name="Zhang X."/>
            <person name="Yuan J."/>
            <person name="Li F."/>
            <person name="Xiang J."/>
        </authorList>
    </citation>
    <scope>NUCLEOTIDE SEQUENCE [LARGE SCALE GENOMIC DNA]</scope>
    <source>
        <tissue evidence="7">Muscle</tissue>
    </source>
</reference>
<feature type="compositionally biased region" description="Polar residues" evidence="5">
    <location>
        <begin position="264"/>
        <end position="274"/>
    </location>
</feature>
<feature type="domain" description="LIM zinc-binding" evidence="6">
    <location>
        <begin position="637"/>
        <end position="703"/>
    </location>
</feature>
<evidence type="ECO:0000256" key="4">
    <source>
        <dbReference type="PROSITE-ProRule" id="PRU00125"/>
    </source>
</evidence>
<feature type="region of interest" description="Disordered" evidence="5">
    <location>
        <begin position="86"/>
        <end position="118"/>
    </location>
</feature>
<organism evidence="7 8">
    <name type="scientific">Penaeus vannamei</name>
    <name type="common">Whiteleg shrimp</name>
    <name type="synonym">Litopenaeus vannamei</name>
    <dbReference type="NCBI Taxonomy" id="6689"/>
    <lineage>
        <taxon>Eukaryota</taxon>
        <taxon>Metazoa</taxon>
        <taxon>Ecdysozoa</taxon>
        <taxon>Arthropoda</taxon>
        <taxon>Crustacea</taxon>
        <taxon>Multicrustacea</taxon>
        <taxon>Malacostraca</taxon>
        <taxon>Eumalacostraca</taxon>
        <taxon>Eucarida</taxon>
        <taxon>Decapoda</taxon>
        <taxon>Dendrobranchiata</taxon>
        <taxon>Penaeoidea</taxon>
        <taxon>Penaeidae</taxon>
        <taxon>Penaeus</taxon>
    </lineage>
</organism>
<evidence type="ECO:0000313" key="8">
    <source>
        <dbReference type="Proteomes" id="UP000283509"/>
    </source>
</evidence>
<protein>
    <recommendedName>
        <fullName evidence="6">LIM zinc-binding domain-containing protein</fullName>
    </recommendedName>
</protein>
<gene>
    <name evidence="7" type="ORF">C7M84_024505</name>
</gene>
<dbReference type="EMBL" id="QCYY01000845">
    <property type="protein sequence ID" value="ROT82331.1"/>
    <property type="molecule type" value="Genomic_DNA"/>
</dbReference>
<feature type="region of interest" description="Disordered" evidence="5">
    <location>
        <begin position="699"/>
        <end position="738"/>
    </location>
</feature>
<keyword evidence="1 4" id="KW-0479">Metal-binding</keyword>
<dbReference type="SMART" id="SM00132">
    <property type="entry name" value="LIM"/>
    <property type="match status" value="1"/>
</dbReference>
<dbReference type="AlphaFoldDB" id="A0A423U0U7"/>
<keyword evidence="2 4" id="KW-0862">Zinc</keyword>
<keyword evidence="8" id="KW-1185">Reference proteome</keyword>
<feature type="compositionally biased region" description="Basic and acidic residues" evidence="5">
    <location>
        <begin position="95"/>
        <end position="106"/>
    </location>
</feature>
<evidence type="ECO:0000313" key="7">
    <source>
        <dbReference type="EMBL" id="ROT82331.1"/>
    </source>
</evidence>
<proteinExistence type="predicted"/>
<evidence type="ECO:0000256" key="3">
    <source>
        <dbReference type="ARBA" id="ARBA00023038"/>
    </source>
</evidence>
<evidence type="ECO:0000256" key="5">
    <source>
        <dbReference type="SAM" id="MobiDB-lite"/>
    </source>
</evidence>
<comment type="caution">
    <text evidence="7">The sequence shown here is derived from an EMBL/GenBank/DDBJ whole genome shotgun (WGS) entry which is preliminary data.</text>
</comment>
<keyword evidence="3 4" id="KW-0440">LIM domain</keyword>
<feature type="compositionally biased region" description="Low complexity" evidence="5">
    <location>
        <begin position="281"/>
        <end position="293"/>
    </location>
</feature>
<dbReference type="Proteomes" id="UP000283509">
    <property type="component" value="Unassembled WGS sequence"/>
</dbReference>
<accession>A0A423U0U7</accession>
<dbReference type="Pfam" id="PF00412">
    <property type="entry name" value="LIM"/>
    <property type="match status" value="1"/>
</dbReference>
<name>A0A423U0U7_PENVA</name>
<feature type="compositionally biased region" description="Low complexity" evidence="5">
    <location>
        <begin position="147"/>
        <end position="166"/>
    </location>
</feature>
<feature type="region of interest" description="Disordered" evidence="5">
    <location>
        <begin position="201"/>
        <end position="234"/>
    </location>
</feature>
<evidence type="ECO:0000256" key="1">
    <source>
        <dbReference type="ARBA" id="ARBA00022723"/>
    </source>
</evidence>
<dbReference type="InterPro" id="IPR001781">
    <property type="entry name" value="Znf_LIM"/>
</dbReference>
<feature type="region of interest" description="Disordered" evidence="5">
    <location>
        <begin position="256"/>
        <end position="349"/>
    </location>
</feature>
<dbReference type="PROSITE" id="PS50023">
    <property type="entry name" value="LIM_DOMAIN_2"/>
    <property type="match status" value="1"/>
</dbReference>
<dbReference type="GO" id="GO:0046872">
    <property type="term" value="F:metal ion binding"/>
    <property type="evidence" value="ECO:0007669"/>
    <property type="project" value="UniProtKB-KW"/>
</dbReference>
<evidence type="ECO:0000259" key="6">
    <source>
        <dbReference type="PROSITE" id="PS50023"/>
    </source>
</evidence>
<sequence>MTHVTVVRVHEAHLQGCGDVGTVLGGGEATLWDVSDGRPCLATHLGDAPPTPGEELGHFEPQQYDIQTPEVVYVNLKELKLAHSIMQRDSSTPKAPEDRDLPEIHTPKRSSRKSGIIDQNVGVTGTVFMMSDPKCQLFDSSDDDESVSSLSDSLSSLSESDSGLSSTIEVGMSPPPRHSTTITIGDETCGDATNLQVAPVSAASGTEEDRQEDVPGESAASTEQENAVEAADSEVTLEWRVIPAECPEMIPNEAVPELEGDRGSTPTSFSSAYTVTEHGSESASDDSASSATTESHRHEGARDPQGLRTSSFDAGEEEALGWPASARSTEPSLDKTELENGCTAEEPTAKKGSFGFVRDAVMLTAPCMIRSPDLRQMLRRLRHVSGGSSSGEESIVFNYIPCRDQREKDDEELWVANEAADPTGSQAFQGVTPPLLPPPLGWGGSVGRGASGPAGLPRQGLVWAEQPRGSDACSAGPSCVSSIMCTLAPSPTDASLVGGPSGPRKHYSTRQRVTEPQVINVKVIDEEPKYSQNRTSARDSEANCPREVQSCAENRHLPTSITTNQPTKRFSFLIRSNSVKQDLVEEKNAANLLLARSVSVDPVTPSDQAILEKLATLNLEARNVAHKPRARASCFDPPCAKCGEPVYPQERTEPTLRLVFHSSCFKCFHCGLRLTLKTFYRSPLDSKDTRLFCKSHVPQLDPGKLDAGRADSSSTSSSSSGKSSPDSSAKDGGCSTSS</sequence>
<dbReference type="Gene3D" id="2.10.110.10">
    <property type="entry name" value="Cysteine Rich Protein"/>
    <property type="match status" value="1"/>
</dbReference>
<dbReference type="STRING" id="6689.A0A423U0U7"/>
<feature type="compositionally biased region" description="Low complexity" evidence="5">
    <location>
        <begin position="712"/>
        <end position="727"/>
    </location>
</feature>
<dbReference type="PROSITE" id="PS00478">
    <property type="entry name" value="LIM_DOMAIN_1"/>
    <property type="match status" value="1"/>
</dbReference>